<feature type="compositionally biased region" description="Basic residues" evidence="1">
    <location>
        <begin position="217"/>
        <end position="227"/>
    </location>
</feature>
<dbReference type="Proteomes" id="UP000472241">
    <property type="component" value="Unplaced"/>
</dbReference>
<accession>A0A667HEI8</accession>
<sequence length="251" mass="28103">MPMGAIFAFFRQGTYLLGDPNKRDERVTTGLLVIAMNKHREICTIQSCGGRTLLKHQLLRYSKTAGVKGLEITELTQKALENDWKVQKEGGRLGFAGSIGNQRITAFKVEKAAIDTSNVEEKAEEIIAEAEPPSEVVFMRAWVAQSGMEDAWGDDENFEKEEENGGAGHEAIMLNSIKRDTEVEVSNTKEMIVSEPAKNPKKIRTETISAKLEKPPSKKLVKKRKEKRAANQSTHSCIFGHRTIKRIFIQC</sequence>
<evidence type="ECO:0000313" key="4">
    <source>
        <dbReference type="Proteomes" id="UP000472241"/>
    </source>
</evidence>
<dbReference type="SUPFAM" id="SSF55666">
    <property type="entry name" value="Ribonuclease PH domain 2-like"/>
    <property type="match status" value="1"/>
</dbReference>
<dbReference type="Ensembl" id="ENSLCNT00005020255.1">
    <property type="protein sequence ID" value="ENSLCNP00005018048.1"/>
    <property type="gene ID" value="ENSLCNG00005011865.1"/>
</dbReference>
<dbReference type="Pfam" id="PF03725">
    <property type="entry name" value="RNase_PH_C"/>
    <property type="match status" value="1"/>
</dbReference>
<dbReference type="InterPro" id="IPR015847">
    <property type="entry name" value="ExoRNase_PH_dom2"/>
</dbReference>
<dbReference type="InterPro" id="IPR036345">
    <property type="entry name" value="ExoRNase_PH_dom2_sf"/>
</dbReference>
<evidence type="ECO:0000256" key="1">
    <source>
        <dbReference type="SAM" id="MobiDB-lite"/>
    </source>
</evidence>
<reference evidence="3" key="1">
    <citation type="submission" date="2025-08" db="UniProtKB">
        <authorList>
            <consortium name="Ensembl"/>
        </authorList>
    </citation>
    <scope>IDENTIFICATION</scope>
</reference>
<reference evidence="3" key="2">
    <citation type="submission" date="2025-09" db="UniProtKB">
        <authorList>
            <consortium name="Ensembl"/>
        </authorList>
    </citation>
    <scope>IDENTIFICATION</scope>
</reference>
<evidence type="ECO:0000313" key="3">
    <source>
        <dbReference type="Ensembl" id="ENSLCNP00005018048.1"/>
    </source>
</evidence>
<feature type="domain" description="Exoribonuclease phosphorolytic" evidence="2">
    <location>
        <begin position="2"/>
        <end position="61"/>
    </location>
</feature>
<organism evidence="3 4">
    <name type="scientific">Lynx canadensis</name>
    <name type="common">Canada lynx</name>
    <name type="synonym">Felis canadensis</name>
    <dbReference type="NCBI Taxonomy" id="61383"/>
    <lineage>
        <taxon>Eukaryota</taxon>
        <taxon>Metazoa</taxon>
        <taxon>Chordata</taxon>
        <taxon>Craniata</taxon>
        <taxon>Vertebrata</taxon>
        <taxon>Euteleostomi</taxon>
        <taxon>Mammalia</taxon>
        <taxon>Eutheria</taxon>
        <taxon>Laurasiatheria</taxon>
        <taxon>Carnivora</taxon>
        <taxon>Feliformia</taxon>
        <taxon>Felidae</taxon>
        <taxon>Felinae</taxon>
        <taxon>Lynx</taxon>
    </lineage>
</organism>
<dbReference type="InterPro" id="IPR027408">
    <property type="entry name" value="PNPase/RNase_PH_dom_sf"/>
</dbReference>
<name>A0A667HEI8_LYNCA</name>
<evidence type="ECO:0000259" key="2">
    <source>
        <dbReference type="Pfam" id="PF03725"/>
    </source>
</evidence>
<protein>
    <recommendedName>
        <fullName evidence="2">Exoribonuclease phosphorolytic domain-containing protein</fullName>
    </recommendedName>
</protein>
<dbReference type="Gene3D" id="3.30.230.70">
    <property type="entry name" value="GHMP Kinase, N-terminal domain"/>
    <property type="match status" value="1"/>
</dbReference>
<proteinExistence type="predicted"/>
<dbReference type="AlphaFoldDB" id="A0A667HEI8"/>
<feature type="region of interest" description="Disordered" evidence="1">
    <location>
        <begin position="212"/>
        <end position="233"/>
    </location>
</feature>
<keyword evidence="4" id="KW-1185">Reference proteome</keyword>